<evidence type="ECO:0000256" key="2">
    <source>
        <dbReference type="RuleBase" id="RU362080"/>
    </source>
</evidence>
<dbReference type="EMBL" id="BMYT01000002">
    <property type="protein sequence ID" value="GGX07886.1"/>
    <property type="molecule type" value="Genomic_DNA"/>
</dbReference>
<sequence>MVKIMHTWAVQDAKARFSEFLDACLAEGPQMVTKRGAEAAVLVPVQEWRRLQSAARPSLKQLLLSESARGELNIPARGNAKRRTVDLMR</sequence>
<dbReference type="SUPFAM" id="SSF143120">
    <property type="entry name" value="YefM-like"/>
    <property type="match status" value="1"/>
</dbReference>
<comment type="function">
    <text evidence="2">Antitoxin component of a type II toxin-antitoxin (TA) system.</text>
</comment>
<accession>A0ABQ2XAX0</accession>
<dbReference type="InterPro" id="IPR006442">
    <property type="entry name" value="Antitoxin_Phd/YefM"/>
</dbReference>
<proteinExistence type="inferred from homology"/>
<name>A0ABQ2XAX0_9BURK</name>
<gene>
    <name evidence="3" type="ORF">GCM10011282_12210</name>
</gene>
<dbReference type="NCBIfam" id="TIGR01552">
    <property type="entry name" value="phd_fam"/>
    <property type="match status" value="1"/>
</dbReference>
<organism evidence="3 4">
    <name type="scientific">Undibacterium macrobrachii</name>
    <dbReference type="NCBI Taxonomy" id="1119058"/>
    <lineage>
        <taxon>Bacteria</taxon>
        <taxon>Pseudomonadati</taxon>
        <taxon>Pseudomonadota</taxon>
        <taxon>Betaproteobacteria</taxon>
        <taxon>Burkholderiales</taxon>
        <taxon>Oxalobacteraceae</taxon>
        <taxon>Undibacterium</taxon>
    </lineage>
</organism>
<reference evidence="4" key="1">
    <citation type="journal article" date="2019" name="Int. J. Syst. Evol. Microbiol.">
        <title>The Global Catalogue of Microorganisms (GCM) 10K type strain sequencing project: providing services to taxonomists for standard genome sequencing and annotation.</title>
        <authorList>
            <consortium name="The Broad Institute Genomics Platform"/>
            <consortium name="The Broad Institute Genome Sequencing Center for Infectious Disease"/>
            <person name="Wu L."/>
            <person name="Ma J."/>
        </authorList>
    </citation>
    <scope>NUCLEOTIDE SEQUENCE [LARGE SCALE GENOMIC DNA]</scope>
    <source>
        <strain evidence="4">KCTC 23916</strain>
    </source>
</reference>
<protein>
    <recommendedName>
        <fullName evidence="2">Antitoxin</fullName>
    </recommendedName>
</protein>
<evidence type="ECO:0000313" key="4">
    <source>
        <dbReference type="Proteomes" id="UP000620127"/>
    </source>
</evidence>
<evidence type="ECO:0000256" key="1">
    <source>
        <dbReference type="ARBA" id="ARBA00009981"/>
    </source>
</evidence>
<dbReference type="InterPro" id="IPR036165">
    <property type="entry name" value="YefM-like_sf"/>
</dbReference>
<dbReference type="Proteomes" id="UP000620127">
    <property type="component" value="Unassembled WGS sequence"/>
</dbReference>
<comment type="caution">
    <text evidence="3">The sequence shown here is derived from an EMBL/GenBank/DDBJ whole genome shotgun (WGS) entry which is preliminary data.</text>
</comment>
<dbReference type="Pfam" id="PF02604">
    <property type="entry name" value="PhdYeFM_antitox"/>
    <property type="match status" value="1"/>
</dbReference>
<keyword evidence="4" id="KW-1185">Reference proteome</keyword>
<dbReference type="Gene3D" id="3.40.1620.10">
    <property type="entry name" value="YefM-like domain"/>
    <property type="match status" value="1"/>
</dbReference>
<comment type="similarity">
    <text evidence="1 2">Belongs to the phD/YefM antitoxin family.</text>
</comment>
<evidence type="ECO:0000313" key="3">
    <source>
        <dbReference type="EMBL" id="GGX07886.1"/>
    </source>
</evidence>